<dbReference type="GO" id="GO:0008080">
    <property type="term" value="F:N-acetyltransferase activity"/>
    <property type="evidence" value="ECO:0007669"/>
    <property type="project" value="TreeGrafter"/>
</dbReference>
<dbReference type="CDD" id="cd04301">
    <property type="entry name" value="NAT_SF"/>
    <property type="match status" value="1"/>
</dbReference>
<dbReference type="Gene3D" id="3.40.630.30">
    <property type="match status" value="1"/>
</dbReference>
<dbReference type="EMBL" id="CAJFCW020000005">
    <property type="protein sequence ID" value="CAG9119073.1"/>
    <property type="molecule type" value="Genomic_DNA"/>
</dbReference>
<dbReference type="AlphaFoldDB" id="A0A811L8C8"/>
<organism evidence="1 2">
    <name type="scientific">Bursaphelenchus okinawaensis</name>
    <dbReference type="NCBI Taxonomy" id="465554"/>
    <lineage>
        <taxon>Eukaryota</taxon>
        <taxon>Metazoa</taxon>
        <taxon>Ecdysozoa</taxon>
        <taxon>Nematoda</taxon>
        <taxon>Chromadorea</taxon>
        <taxon>Rhabditida</taxon>
        <taxon>Tylenchina</taxon>
        <taxon>Tylenchomorpha</taxon>
        <taxon>Aphelenchoidea</taxon>
        <taxon>Aphelenchoididae</taxon>
        <taxon>Bursaphelenchus</taxon>
    </lineage>
</organism>
<gene>
    <name evidence="1" type="ORF">BOKJ2_LOCUS10659</name>
</gene>
<name>A0A811L8C8_9BILA</name>
<evidence type="ECO:0000313" key="2">
    <source>
        <dbReference type="Proteomes" id="UP000614601"/>
    </source>
</evidence>
<dbReference type="InterPro" id="IPR016181">
    <property type="entry name" value="Acyl_CoA_acyltransferase"/>
</dbReference>
<evidence type="ECO:0000313" key="1">
    <source>
        <dbReference type="EMBL" id="CAD5223889.1"/>
    </source>
</evidence>
<dbReference type="OrthoDB" id="5799199at2759"/>
<sequence length="260" mass="29350">MLLKYTLDPTLKRTKLGEKDTKAGLLETFILRNEDWPIVLQFLVNEFGTQEPINHAFSLNPTDLIAGFQDQIINKWSSSEASIVVLRDNQLAAVIINWIVNIDQQKEYQPAVIRQDYSEIIKALRLEVDDYTTNFPIVGAVIDDLEQAVPYYIPDSDKFMRIDIVNVVKEFQGLGLARYLWSLALKMAKDLEVSYVESICTAVATQKIARSAGFTPVFALPYGELKENGNNLLPRTLVDGSDSAHIMVKNLNQSENIRPS</sequence>
<dbReference type="EMBL" id="CAJFDH010000005">
    <property type="protein sequence ID" value="CAD5223889.1"/>
    <property type="molecule type" value="Genomic_DNA"/>
</dbReference>
<dbReference type="Proteomes" id="UP000614601">
    <property type="component" value="Unassembled WGS sequence"/>
</dbReference>
<dbReference type="PANTHER" id="PTHR20905:SF1">
    <property type="entry name" value="AT07410P-RELATED"/>
    <property type="match status" value="1"/>
</dbReference>
<evidence type="ECO:0008006" key="3">
    <source>
        <dbReference type="Google" id="ProtNLM"/>
    </source>
</evidence>
<dbReference type="Proteomes" id="UP000783686">
    <property type="component" value="Unassembled WGS sequence"/>
</dbReference>
<accession>A0A811L8C8</accession>
<keyword evidence="2" id="KW-1185">Reference proteome</keyword>
<protein>
    <recommendedName>
        <fullName evidence="3">N-acetyltransferase domain-containing protein</fullName>
    </recommendedName>
</protein>
<comment type="caution">
    <text evidence="1">The sequence shown here is derived from an EMBL/GenBank/DDBJ whole genome shotgun (WGS) entry which is preliminary data.</text>
</comment>
<reference evidence="1" key="1">
    <citation type="submission" date="2020-09" db="EMBL/GenBank/DDBJ databases">
        <authorList>
            <person name="Kikuchi T."/>
        </authorList>
    </citation>
    <scope>NUCLEOTIDE SEQUENCE</scope>
    <source>
        <strain evidence="1">SH1</strain>
    </source>
</reference>
<dbReference type="SUPFAM" id="SSF55729">
    <property type="entry name" value="Acyl-CoA N-acyltransferases (Nat)"/>
    <property type="match status" value="1"/>
</dbReference>
<dbReference type="PANTHER" id="PTHR20905">
    <property type="entry name" value="N-ACETYLTRANSFERASE-RELATED"/>
    <property type="match status" value="1"/>
</dbReference>
<proteinExistence type="predicted"/>